<keyword evidence="1" id="KW-1133">Transmembrane helix</keyword>
<reference evidence="3" key="1">
    <citation type="submission" date="2022-03" db="EMBL/GenBank/DDBJ databases">
        <title>Sea Food Isolates.</title>
        <authorList>
            <person name="Li c."/>
        </authorList>
    </citation>
    <scope>NUCLEOTIDE SEQUENCE</scope>
    <source>
        <strain evidence="3">19NY03SH02</strain>
    </source>
</reference>
<sequence length="64" mass="7403">MFDLERTLKGNSSIVCGLCRDMAERFDWSVFWTRIVAAVITLMHPLLGLTAYFALALLWPKWVK</sequence>
<evidence type="ECO:0000313" key="3">
    <source>
        <dbReference type="EMBL" id="XAG80570.1"/>
    </source>
</evidence>
<proteinExistence type="predicted"/>
<dbReference type="AlphaFoldDB" id="A0AAU6V3B9"/>
<evidence type="ECO:0000256" key="1">
    <source>
        <dbReference type="SAM" id="Phobius"/>
    </source>
</evidence>
<feature type="transmembrane region" description="Helical" evidence="1">
    <location>
        <begin position="35"/>
        <end position="59"/>
    </location>
</feature>
<protein>
    <submittedName>
        <fullName evidence="3">PspC domain-containing protein</fullName>
    </submittedName>
</protein>
<feature type="domain" description="Phage shock protein PspC N-terminal" evidence="2">
    <location>
        <begin position="12"/>
        <end position="61"/>
    </location>
</feature>
<dbReference type="Pfam" id="PF04024">
    <property type="entry name" value="PspC"/>
    <property type="match status" value="1"/>
</dbReference>
<accession>A0AAU6V3B9</accession>
<organism evidence="3">
    <name type="scientific">bacterium 19NY03SH02</name>
    <dbReference type="NCBI Taxonomy" id="2920631"/>
    <lineage>
        <taxon>Bacteria</taxon>
    </lineage>
</organism>
<gene>
    <name evidence="3" type="ORF">MRN14_19445</name>
</gene>
<name>A0AAU6V3B9_UNCXX</name>
<dbReference type="EMBL" id="CP095354">
    <property type="protein sequence ID" value="XAG80570.1"/>
    <property type="molecule type" value="Genomic_DNA"/>
</dbReference>
<keyword evidence="1" id="KW-0472">Membrane</keyword>
<keyword evidence="1" id="KW-0812">Transmembrane</keyword>
<evidence type="ECO:0000259" key="2">
    <source>
        <dbReference type="Pfam" id="PF04024"/>
    </source>
</evidence>
<dbReference type="InterPro" id="IPR007168">
    <property type="entry name" value="Phageshock_PspC_N"/>
</dbReference>